<proteinExistence type="predicted"/>
<reference evidence="1" key="2">
    <citation type="submission" date="2021-04" db="EMBL/GenBank/DDBJ databases">
        <authorList>
            <person name="Gilroy R."/>
        </authorList>
    </citation>
    <scope>NUCLEOTIDE SEQUENCE</scope>
    <source>
        <strain evidence="1">CHK178-16964</strain>
    </source>
</reference>
<evidence type="ECO:0000313" key="2">
    <source>
        <dbReference type="Proteomes" id="UP000823900"/>
    </source>
</evidence>
<comment type="caution">
    <text evidence="1">The sequence shown here is derived from an EMBL/GenBank/DDBJ whole genome shotgun (WGS) entry which is preliminary data.</text>
</comment>
<dbReference type="SUPFAM" id="SSF48371">
    <property type="entry name" value="ARM repeat"/>
    <property type="match status" value="1"/>
</dbReference>
<sequence length="252" mass="29890">MCYTEPKVGNEYRKNVESGANVAVNVEEELWKLADEGYREFHGSLIPGNQLPIIGVRTPLLRKMAKELIKGDWRDFLDNGAEDYYEEVILKALVTGTAPMDKEERFQRIREFIPRITNWAVCDIFCGSLRFAEKYRDEVWEFIKPYMESDKEYEIRFGAVMALDHFADKDHAKEAFQYFDRIRHDGYYVKMAVAWAISIYFIKVPDLTMEYLKDNRLDDWTYNKALQKITESFRVEKSVKEQIKSMKRKQRV</sequence>
<protein>
    <submittedName>
        <fullName evidence="1">DNA alkylation repair protein</fullName>
    </submittedName>
</protein>
<organism evidence="1 2">
    <name type="scientific">Candidatus Lachnoclostridium stercoravium</name>
    <dbReference type="NCBI Taxonomy" id="2838633"/>
    <lineage>
        <taxon>Bacteria</taxon>
        <taxon>Bacillati</taxon>
        <taxon>Bacillota</taxon>
        <taxon>Clostridia</taxon>
        <taxon>Lachnospirales</taxon>
        <taxon>Lachnospiraceae</taxon>
    </lineage>
</organism>
<dbReference type="CDD" id="cd06561">
    <property type="entry name" value="AlkD_like"/>
    <property type="match status" value="1"/>
</dbReference>
<dbReference type="Proteomes" id="UP000823900">
    <property type="component" value="Unassembled WGS sequence"/>
</dbReference>
<name>A0A9D2HI83_9FIRM</name>
<evidence type="ECO:0000313" key="1">
    <source>
        <dbReference type="EMBL" id="HJA70803.1"/>
    </source>
</evidence>
<gene>
    <name evidence="1" type="ORF">IAA07_04380</name>
</gene>
<dbReference type="InterPro" id="IPR016024">
    <property type="entry name" value="ARM-type_fold"/>
</dbReference>
<dbReference type="PANTHER" id="PTHR34070:SF1">
    <property type="entry name" value="DNA ALKYLATION REPAIR PROTEIN"/>
    <property type="match status" value="1"/>
</dbReference>
<dbReference type="EMBL" id="DWZA01000039">
    <property type="protein sequence ID" value="HJA70803.1"/>
    <property type="molecule type" value="Genomic_DNA"/>
</dbReference>
<dbReference type="Gene3D" id="1.25.10.90">
    <property type="match status" value="1"/>
</dbReference>
<reference evidence="1" key="1">
    <citation type="journal article" date="2021" name="PeerJ">
        <title>Extensive microbial diversity within the chicken gut microbiome revealed by metagenomics and culture.</title>
        <authorList>
            <person name="Gilroy R."/>
            <person name="Ravi A."/>
            <person name="Getino M."/>
            <person name="Pursley I."/>
            <person name="Horton D.L."/>
            <person name="Alikhan N.F."/>
            <person name="Baker D."/>
            <person name="Gharbi K."/>
            <person name="Hall N."/>
            <person name="Watson M."/>
            <person name="Adriaenssens E.M."/>
            <person name="Foster-Nyarko E."/>
            <person name="Jarju S."/>
            <person name="Secka A."/>
            <person name="Antonio M."/>
            <person name="Oren A."/>
            <person name="Chaudhuri R.R."/>
            <person name="La Ragione R."/>
            <person name="Hildebrand F."/>
            <person name="Pallen M.J."/>
        </authorList>
    </citation>
    <scope>NUCLEOTIDE SEQUENCE</scope>
    <source>
        <strain evidence="1">CHK178-16964</strain>
    </source>
</reference>
<dbReference type="Pfam" id="PF08713">
    <property type="entry name" value="DNA_alkylation"/>
    <property type="match status" value="1"/>
</dbReference>
<dbReference type="InterPro" id="IPR014825">
    <property type="entry name" value="DNA_alkylation"/>
</dbReference>
<dbReference type="AlphaFoldDB" id="A0A9D2HI83"/>
<accession>A0A9D2HI83</accession>
<dbReference type="PANTHER" id="PTHR34070">
    <property type="entry name" value="ARMADILLO-TYPE FOLD"/>
    <property type="match status" value="1"/>
</dbReference>